<dbReference type="Pfam" id="PF03372">
    <property type="entry name" value="Exo_endo_phos"/>
    <property type="match status" value="1"/>
</dbReference>
<dbReference type="SUPFAM" id="SSF56219">
    <property type="entry name" value="DNase I-like"/>
    <property type="match status" value="1"/>
</dbReference>
<sequence length="270" mass="30594">MSENSVGREGSADTVRLLSLNIQVGLNSSRYWHYLTHAWRHVLPTRSAQLNLDRIAKLVSRYDIVALQEADAGSLRTSQLNQVAHLAERAGFPYWHSAVTRDLRPFAQHCLGCLSRWPLENVKYHALPGWLPGRGALEVEVQPEGREPLRLFIVHLALGRRVRKQQLHFISTLIHDRIDTIVLGDLNCDESELTIHDGLRNAGLRGVHKNHTFPSWRPSRALDHILVTPTVEVLTATVLEERLSDHLPVATEIRLRLETDDRKAARSNNA</sequence>
<dbReference type="GO" id="GO:0006506">
    <property type="term" value="P:GPI anchor biosynthetic process"/>
    <property type="evidence" value="ECO:0007669"/>
    <property type="project" value="TreeGrafter"/>
</dbReference>
<dbReference type="OrthoDB" id="5293344at2"/>
<dbReference type="GO" id="GO:0016020">
    <property type="term" value="C:membrane"/>
    <property type="evidence" value="ECO:0007669"/>
    <property type="project" value="GOC"/>
</dbReference>
<dbReference type="Proteomes" id="UP000244248">
    <property type="component" value="Unassembled WGS sequence"/>
</dbReference>
<dbReference type="PANTHER" id="PTHR14859:SF15">
    <property type="entry name" value="ENDONUCLEASE_EXONUCLEASE_PHOSPHATASE DOMAIN-CONTAINING PROTEIN"/>
    <property type="match status" value="1"/>
</dbReference>
<evidence type="ECO:0000313" key="3">
    <source>
        <dbReference type="Proteomes" id="UP000244248"/>
    </source>
</evidence>
<proteinExistence type="predicted"/>
<dbReference type="GO" id="GO:0003824">
    <property type="term" value="F:catalytic activity"/>
    <property type="evidence" value="ECO:0007669"/>
    <property type="project" value="InterPro"/>
</dbReference>
<comment type="caution">
    <text evidence="2">The sequence shown here is derived from an EMBL/GenBank/DDBJ whole genome shotgun (WGS) entry which is preliminary data.</text>
</comment>
<feature type="domain" description="Endonuclease/exonuclease/phosphatase" evidence="1">
    <location>
        <begin position="20"/>
        <end position="246"/>
    </location>
</feature>
<keyword evidence="3" id="KW-1185">Reference proteome</keyword>
<dbReference type="AlphaFoldDB" id="A0A2T5MEY4"/>
<gene>
    <name evidence="2" type="ORF">CJD38_12655</name>
</gene>
<evidence type="ECO:0000313" key="2">
    <source>
        <dbReference type="EMBL" id="PTU31133.1"/>
    </source>
</evidence>
<protein>
    <recommendedName>
        <fullName evidence="1">Endonuclease/exonuclease/phosphatase domain-containing protein</fullName>
    </recommendedName>
</protein>
<dbReference type="EMBL" id="QANS01000004">
    <property type="protein sequence ID" value="PTU31133.1"/>
    <property type="molecule type" value="Genomic_DNA"/>
</dbReference>
<dbReference type="PANTHER" id="PTHR14859">
    <property type="entry name" value="CALCOFLUOR WHITE HYPERSENSITIVE PROTEIN PRECURSOR"/>
    <property type="match status" value="1"/>
</dbReference>
<accession>A0A2T5MEY4</accession>
<dbReference type="InterPro" id="IPR005135">
    <property type="entry name" value="Endo/exonuclease/phosphatase"/>
</dbReference>
<evidence type="ECO:0000259" key="1">
    <source>
        <dbReference type="Pfam" id="PF03372"/>
    </source>
</evidence>
<dbReference type="InterPro" id="IPR051916">
    <property type="entry name" value="GPI-anchor_lipid_remodeler"/>
</dbReference>
<organism evidence="2 3">
    <name type="scientific">Stenotrophobium rhamnosiphilum</name>
    <dbReference type="NCBI Taxonomy" id="2029166"/>
    <lineage>
        <taxon>Bacteria</taxon>
        <taxon>Pseudomonadati</taxon>
        <taxon>Pseudomonadota</taxon>
        <taxon>Gammaproteobacteria</taxon>
        <taxon>Nevskiales</taxon>
        <taxon>Nevskiaceae</taxon>
        <taxon>Stenotrophobium</taxon>
    </lineage>
</organism>
<name>A0A2T5MEY4_9GAMM</name>
<reference evidence="2 3" key="1">
    <citation type="submission" date="2018-04" db="EMBL/GenBank/DDBJ databases">
        <title>Novel species isolated from glacier.</title>
        <authorList>
            <person name="Liu Q."/>
            <person name="Xin Y.-H."/>
        </authorList>
    </citation>
    <scope>NUCLEOTIDE SEQUENCE [LARGE SCALE GENOMIC DNA]</scope>
    <source>
        <strain evidence="2 3">GT1R17</strain>
    </source>
</reference>
<dbReference type="RefSeq" id="WP_107940720.1">
    <property type="nucleotide sequence ID" value="NZ_QANS01000004.1"/>
</dbReference>
<dbReference type="InterPro" id="IPR036691">
    <property type="entry name" value="Endo/exonu/phosph_ase_sf"/>
</dbReference>
<dbReference type="Gene3D" id="3.60.10.10">
    <property type="entry name" value="Endonuclease/exonuclease/phosphatase"/>
    <property type="match status" value="1"/>
</dbReference>